<organism evidence="1">
    <name type="scientific">Pararge aegeria</name>
    <name type="common">speckled wood butterfly</name>
    <dbReference type="NCBI Taxonomy" id="116150"/>
    <lineage>
        <taxon>Eukaryota</taxon>
        <taxon>Metazoa</taxon>
        <taxon>Ecdysozoa</taxon>
        <taxon>Arthropoda</taxon>
        <taxon>Hexapoda</taxon>
        <taxon>Insecta</taxon>
        <taxon>Pterygota</taxon>
        <taxon>Neoptera</taxon>
        <taxon>Endopterygota</taxon>
        <taxon>Lepidoptera</taxon>
        <taxon>Glossata</taxon>
        <taxon>Ditrysia</taxon>
        <taxon>Papilionoidea</taxon>
        <taxon>Nymphalidae</taxon>
        <taxon>Satyrinae</taxon>
        <taxon>Satyrini</taxon>
        <taxon>Parargina</taxon>
        <taxon>Pararge</taxon>
    </lineage>
</organism>
<protein>
    <submittedName>
        <fullName evidence="1">Rab proteins geranylgeranyltransferase component A</fullName>
    </submittedName>
</protein>
<dbReference type="AlphaFoldDB" id="S4NW72"/>
<reference evidence="1" key="2">
    <citation type="submission" date="2013-05" db="EMBL/GenBank/DDBJ databases">
        <authorList>
            <person name="Carter J.-M."/>
            <person name="Baker S.C."/>
            <person name="Pink R."/>
            <person name="Carter D.R.F."/>
            <person name="Collins A."/>
            <person name="Tomlin J."/>
            <person name="Gibbs M."/>
            <person name="Breuker C.J."/>
        </authorList>
    </citation>
    <scope>NUCLEOTIDE SEQUENCE</scope>
    <source>
        <tissue evidence="1">Ovary</tissue>
    </source>
</reference>
<feature type="non-terminal residue" evidence="1">
    <location>
        <position position="74"/>
    </location>
</feature>
<proteinExistence type="predicted"/>
<keyword evidence="1" id="KW-0808">Transferase</keyword>
<evidence type="ECO:0000313" key="1">
    <source>
        <dbReference type="EMBL" id="JAA79868.1"/>
    </source>
</evidence>
<dbReference type="EMBL" id="GAIX01012692">
    <property type="protein sequence ID" value="JAA79868.1"/>
    <property type="molecule type" value="Transcribed_RNA"/>
</dbReference>
<dbReference type="GO" id="GO:0016740">
    <property type="term" value="F:transferase activity"/>
    <property type="evidence" value="ECO:0007669"/>
    <property type="project" value="UniProtKB-KW"/>
</dbReference>
<name>S4NW72_9NEOP</name>
<accession>S4NW72</accession>
<sequence>MFLNCGIDKVCRPTKTNNNKVIKTRTDDADEFTNGGSYKNLRLLNEGIEIDVKFTNNYYDIDFQNENDKTANIT</sequence>
<reference evidence="1" key="1">
    <citation type="journal article" date="2013" name="BMC Genomics">
        <title>Unscrambling butterfly oogenesis.</title>
        <authorList>
            <person name="Carter J.M."/>
            <person name="Baker S.C."/>
            <person name="Pink R."/>
            <person name="Carter D.R."/>
            <person name="Collins A."/>
            <person name="Tomlin J."/>
            <person name="Gibbs M."/>
            <person name="Breuker C.J."/>
        </authorList>
    </citation>
    <scope>NUCLEOTIDE SEQUENCE</scope>
    <source>
        <tissue evidence="1">Ovary</tissue>
    </source>
</reference>